<keyword evidence="8 13" id="KW-1133">Transmembrane helix</keyword>
<keyword evidence="7" id="KW-0904">Protein phosphatase</keyword>
<dbReference type="PANTHER" id="PTHR46957:SF3">
    <property type="entry name" value="CYTOKINE RECEPTOR"/>
    <property type="match status" value="1"/>
</dbReference>
<name>A0A8X6QDE4_NEPPI</name>
<dbReference type="SMART" id="SM00194">
    <property type="entry name" value="PTPc"/>
    <property type="match status" value="1"/>
</dbReference>
<dbReference type="GO" id="GO:0004725">
    <property type="term" value="F:protein tyrosine phosphatase activity"/>
    <property type="evidence" value="ECO:0007669"/>
    <property type="project" value="UniProtKB-EC"/>
</dbReference>
<dbReference type="InterPro" id="IPR050713">
    <property type="entry name" value="RTP_Phos/Ushers"/>
</dbReference>
<evidence type="ECO:0000256" key="1">
    <source>
        <dbReference type="ARBA" id="ARBA00004479"/>
    </source>
</evidence>
<evidence type="ECO:0000259" key="15">
    <source>
        <dbReference type="PROSITE" id="PS50056"/>
    </source>
</evidence>
<evidence type="ECO:0000256" key="7">
    <source>
        <dbReference type="ARBA" id="ARBA00022912"/>
    </source>
</evidence>
<feature type="domain" description="Tyrosine-protein phosphatase" evidence="14">
    <location>
        <begin position="1293"/>
        <end position="1548"/>
    </location>
</feature>
<dbReference type="Gene3D" id="2.60.40.10">
    <property type="entry name" value="Immunoglobulins"/>
    <property type="match status" value="9"/>
</dbReference>
<comment type="subcellular location">
    <subcellularLocation>
        <location evidence="1">Membrane</location>
        <topology evidence="1">Single-pass type I membrane protein</topology>
    </subcellularLocation>
</comment>
<evidence type="ECO:0000259" key="16">
    <source>
        <dbReference type="PROSITE" id="PS50853"/>
    </source>
</evidence>
<proteinExistence type="predicted"/>
<feature type="transmembrane region" description="Helical" evidence="13">
    <location>
        <begin position="1219"/>
        <end position="1240"/>
    </location>
</feature>
<dbReference type="InterPro" id="IPR036116">
    <property type="entry name" value="FN3_sf"/>
</dbReference>
<dbReference type="EC" id="3.1.3.48" evidence="2"/>
<dbReference type="PROSITE" id="PS50056">
    <property type="entry name" value="TYR_PHOSPHATASE_2"/>
    <property type="match status" value="1"/>
</dbReference>
<comment type="caution">
    <text evidence="17">The sequence shown here is derived from an EMBL/GenBank/DDBJ whole genome shotgun (WGS) entry which is preliminary data.</text>
</comment>
<dbReference type="Pfam" id="PF18861">
    <property type="entry name" value="PTP_tm"/>
    <property type="match status" value="1"/>
</dbReference>
<evidence type="ECO:0000259" key="14">
    <source>
        <dbReference type="PROSITE" id="PS50055"/>
    </source>
</evidence>
<evidence type="ECO:0000256" key="8">
    <source>
        <dbReference type="ARBA" id="ARBA00022989"/>
    </source>
</evidence>
<dbReference type="InterPro" id="IPR000387">
    <property type="entry name" value="Tyr_Pase_dom"/>
</dbReference>
<feature type="domain" description="Fibronectin type-III" evidence="16">
    <location>
        <begin position="430"/>
        <end position="525"/>
    </location>
</feature>
<feature type="domain" description="Fibronectin type-III" evidence="16">
    <location>
        <begin position="611"/>
        <end position="700"/>
    </location>
</feature>
<dbReference type="GO" id="GO:0016020">
    <property type="term" value="C:membrane"/>
    <property type="evidence" value="ECO:0007669"/>
    <property type="project" value="UniProtKB-SubCell"/>
</dbReference>
<dbReference type="Pfam" id="PF00102">
    <property type="entry name" value="Y_phosphatase"/>
    <property type="match status" value="1"/>
</dbReference>
<accession>A0A8X6QDE4</accession>
<evidence type="ECO:0000256" key="9">
    <source>
        <dbReference type="ARBA" id="ARBA00023136"/>
    </source>
</evidence>
<dbReference type="PROSITE" id="PS50853">
    <property type="entry name" value="FN3"/>
    <property type="match status" value="6"/>
</dbReference>
<feature type="region of interest" description="Disordered" evidence="12">
    <location>
        <begin position="1063"/>
        <end position="1085"/>
    </location>
</feature>
<dbReference type="Proteomes" id="UP000887013">
    <property type="component" value="Unassembled WGS sequence"/>
</dbReference>
<dbReference type="SMART" id="SM00060">
    <property type="entry name" value="FN3"/>
    <property type="match status" value="11"/>
</dbReference>
<dbReference type="PRINTS" id="PR00700">
    <property type="entry name" value="PRTYPHPHTASE"/>
</dbReference>
<dbReference type="InterPro" id="IPR000242">
    <property type="entry name" value="PTP_cat"/>
</dbReference>
<evidence type="ECO:0000256" key="2">
    <source>
        <dbReference type="ARBA" id="ARBA00013064"/>
    </source>
</evidence>
<gene>
    <name evidence="17" type="primary">Ptp10D</name>
    <name evidence="17" type="ORF">NPIL_439111</name>
</gene>
<feature type="domain" description="Fibronectin type-III" evidence="16">
    <location>
        <begin position="246"/>
        <end position="341"/>
    </location>
</feature>
<dbReference type="CDD" id="cd14548">
    <property type="entry name" value="R3-PTPc"/>
    <property type="match status" value="1"/>
</dbReference>
<evidence type="ECO:0000256" key="13">
    <source>
        <dbReference type="SAM" id="Phobius"/>
    </source>
</evidence>
<dbReference type="InterPro" id="IPR003595">
    <property type="entry name" value="Tyr_Pase_cat"/>
</dbReference>
<feature type="compositionally biased region" description="Pro residues" evidence="12">
    <location>
        <begin position="1074"/>
        <end position="1083"/>
    </location>
</feature>
<dbReference type="InterPro" id="IPR029021">
    <property type="entry name" value="Prot-tyrosine_phosphatase-like"/>
</dbReference>
<feature type="domain" description="Fibronectin type-III" evidence="16">
    <location>
        <begin position="980"/>
        <end position="1079"/>
    </location>
</feature>
<dbReference type="Pfam" id="PF00041">
    <property type="entry name" value="fn3"/>
    <property type="match status" value="7"/>
</dbReference>
<dbReference type="SUPFAM" id="SSF49265">
    <property type="entry name" value="Fibronectin type III"/>
    <property type="match status" value="6"/>
</dbReference>
<evidence type="ECO:0000256" key="12">
    <source>
        <dbReference type="SAM" id="MobiDB-lite"/>
    </source>
</evidence>
<dbReference type="PROSITE" id="PS50055">
    <property type="entry name" value="TYR_PHOSPHATASE_PTP"/>
    <property type="match status" value="1"/>
</dbReference>
<dbReference type="Gene3D" id="3.90.190.10">
    <property type="entry name" value="Protein tyrosine phosphatase superfamily"/>
    <property type="match status" value="1"/>
</dbReference>
<dbReference type="InterPro" id="IPR016130">
    <property type="entry name" value="Tyr_Pase_AS"/>
</dbReference>
<dbReference type="GO" id="GO:0048666">
    <property type="term" value="P:neuron development"/>
    <property type="evidence" value="ECO:0007669"/>
    <property type="project" value="UniProtKB-ARBA"/>
</dbReference>
<reference evidence="17" key="1">
    <citation type="submission" date="2020-08" db="EMBL/GenBank/DDBJ databases">
        <title>Multicomponent nature underlies the extraordinary mechanical properties of spider dragline silk.</title>
        <authorList>
            <person name="Kono N."/>
            <person name="Nakamura H."/>
            <person name="Mori M."/>
            <person name="Yoshida Y."/>
            <person name="Ohtoshi R."/>
            <person name="Malay A.D."/>
            <person name="Moran D.A.P."/>
            <person name="Tomita M."/>
            <person name="Numata K."/>
            <person name="Arakawa K."/>
        </authorList>
    </citation>
    <scope>NUCLEOTIDE SEQUENCE</scope>
</reference>
<evidence type="ECO:0000313" key="17">
    <source>
        <dbReference type="EMBL" id="GFU20841.1"/>
    </source>
</evidence>
<dbReference type="InterPro" id="IPR041201">
    <property type="entry name" value="PTPRJ_TM"/>
</dbReference>
<evidence type="ECO:0000256" key="4">
    <source>
        <dbReference type="ARBA" id="ARBA00022729"/>
    </source>
</evidence>
<feature type="domain" description="Fibronectin type-III" evidence="16">
    <location>
        <begin position="153"/>
        <end position="245"/>
    </location>
</feature>
<dbReference type="CDD" id="cd00063">
    <property type="entry name" value="FN3"/>
    <property type="match status" value="9"/>
</dbReference>
<comment type="catalytic activity">
    <reaction evidence="11">
        <text>O-phospho-L-tyrosyl-[protein] + H2O = L-tyrosyl-[protein] + phosphate</text>
        <dbReference type="Rhea" id="RHEA:10684"/>
        <dbReference type="Rhea" id="RHEA-COMP:10136"/>
        <dbReference type="Rhea" id="RHEA-COMP:20101"/>
        <dbReference type="ChEBI" id="CHEBI:15377"/>
        <dbReference type="ChEBI" id="CHEBI:43474"/>
        <dbReference type="ChEBI" id="CHEBI:46858"/>
        <dbReference type="ChEBI" id="CHEBI:61978"/>
        <dbReference type="EC" id="3.1.3.48"/>
    </reaction>
</comment>
<keyword evidence="4" id="KW-0732">Signal</keyword>
<evidence type="ECO:0000256" key="6">
    <source>
        <dbReference type="ARBA" id="ARBA00022801"/>
    </source>
</evidence>
<keyword evidence="9 13" id="KW-0472">Membrane</keyword>
<organism evidence="17 18">
    <name type="scientific">Nephila pilipes</name>
    <name type="common">Giant wood spider</name>
    <name type="synonym">Nephila maculata</name>
    <dbReference type="NCBI Taxonomy" id="299642"/>
    <lineage>
        <taxon>Eukaryota</taxon>
        <taxon>Metazoa</taxon>
        <taxon>Ecdysozoa</taxon>
        <taxon>Arthropoda</taxon>
        <taxon>Chelicerata</taxon>
        <taxon>Arachnida</taxon>
        <taxon>Araneae</taxon>
        <taxon>Araneomorphae</taxon>
        <taxon>Entelegynae</taxon>
        <taxon>Araneoidea</taxon>
        <taxon>Nephilidae</taxon>
        <taxon>Nephila</taxon>
    </lineage>
</organism>
<evidence type="ECO:0000313" key="18">
    <source>
        <dbReference type="Proteomes" id="UP000887013"/>
    </source>
</evidence>
<keyword evidence="6" id="KW-0378">Hydrolase</keyword>
<protein>
    <recommendedName>
        <fullName evidence="2">protein-tyrosine-phosphatase</fullName>
        <ecNumber evidence="2">3.1.3.48</ecNumber>
    </recommendedName>
</protein>
<keyword evidence="10" id="KW-0325">Glycoprotein</keyword>
<keyword evidence="5" id="KW-0677">Repeat</keyword>
<sequence length="1580" mass="179255">MTSGPPDHLLIHQCPLKKVDRLDSLTSREVSFLGIMSRPWSPDNIGFSRANFIMRPLRGGKSQQIKLCQSSELKFRIPKEAASSGDGVYRVSYGPSSGFPASNFTVDSSLINQLITISDVLPGTLYTFHLYFSNSSVHDKLIWSSDLPTTPDPPINLNVSVLGGKNAEATWEPPKQGGQTGFKLSLVPLSEKDDTTARNHYINHLTPFLLRDLTPGASYEVQLFSVFHGQDSSVFVTTNFTTKPNTPGRFIVWFRNETTLLVLWQPPYPSGIFDKYRVSISPEDALQSELLVDKERDPPGPAQAAFYGLVPGRNYNISVQTVSDNQISEPTKAQYRTVPLPPVNVTYDPSRLASYSFDVRWDPPTKQSEFDRYQVALGIRNTVRYLINKEEERVVTFDEELEPGLTYEVVVKTVSGNVASWPVTANITTRPLPVRITSTASEHVGEISVKWEPAKNSTQDSYRIKYSDMEAFNSGGSLLVVRNTSINLTSLLPGRNYSISVSAVSKKISSEPTVVYQPTKPSSPVIELLQPAESGGWNLTWKSDVTSRQDQYSVMYIRNDTRYLQEKIISRNWLVLEDLYPGAGYEIKVYAISFTLWSDPHSYFQTIPPSKPRGLQVVKASSTNMIIVWTAPTSSLYDHFNVRYQPVGSAFWRQMGFVNTTSCEIKDLVPGERYSVQVTSVSNKVESLESEQIEQTMYPKPLKKVKETLDSYNITFEWEVPEGSRDYYIIVYNAIDDPQDQKSLQVAANDTKPMEKMDVIIDELKPGELYSFRFYAVSHNLRSEGITIQTRTKPVIDSVINIVTREQETKTLGIKYTPTPQRSVVFDRYRFQLSDSSVPAQEKLFNDTNRLVLFDNLVPGRLYDITIWTVSGGVSSVPIHRQTRLYPEPILEIRSTSITDMEITLSWDKPQGEMDGYEIEYQDPVGHLVKNVSFEEVNIFRGLKPHHNYTFLVSVISGYDTATVRRSRPLSKTFQTLESVPGRVHFFRAVEVKPSEVTLQWSLPTNEQNGVLTGFKVTYYIKGNPKRRQEYFEPTESRGVVYGLQPGMNYVFEIQAHTKVGPGVTATSEETTPIWPPPPPEPNVTPKVVSRTSSSIKVEFGSHFFSNVNGKIIAYTIIVAEDDAKDSNALRMPSWADVQQYALWPPYQVLEPYYPFNQSLVEDFVVGADTCNGVKGYCNGPLKSASTYRIKLRAFTTPTAFTDTVFSYPIQTEADNRTLLAGILIPLIVLVLGVGVALLWRRRRLAPFAKKAKHAKADAMSIADSEVITSRPVKLKDFAEHYRLMAADSDFRFSEEFELLKNVGRDRACNAADLPVNRPKNRFTNILPYDHSRIKLMPTDDEEGTDYINANYIPGYNSPREFIVTQGPLHSTRDDLWRMVWEQNSRAIVMLTRCIEKGREKCDHYWPFDMQPVYYGDIQVILLNESQYHHWTISEFKVSRNDQSRVVRHFHFTTWPDFGVPEPPQILVKFVRSVRERIGNDPKPIVVHCSAGVGRSGTFIALDRVIQHIQKHDYVDIFGIVHEMRKERVWMVQNEQQYICIHQCLLCVLEKKEDVLELGRSEAHDNQGYDDDEGIAESGI</sequence>
<evidence type="ECO:0000256" key="5">
    <source>
        <dbReference type="ARBA" id="ARBA00022737"/>
    </source>
</evidence>
<dbReference type="InterPro" id="IPR013783">
    <property type="entry name" value="Ig-like_fold"/>
</dbReference>
<dbReference type="OrthoDB" id="6414304at2759"/>
<feature type="domain" description="Fibronectin type-III" evidence="16">
    <location>
        <begin position="889"/>
        <end position="979"/>
    </location>
</feature>
<feature type="domain" description="Tyrosine specific protein phosphatases" evidence="15">
    <location>
        <begin position="1465"/>
        <end position="1539"/>
    </location>
</feature>
<evidence type="ECO:0000256" key="3">
    <source>
        <dbReference type="ARBA" id="ARBA00022692"/>
    </source>
</evidence>
<dbReference type="PROSITE" id="PS00383">
    <property type="entry name" value="TYR_PHOSPHATASE_1"/>
    <property type="match status" value="1"/>
</dbReference>
<dbReference type="SMART" id="SM00404">
    <property type="entry name" value="PTPc_motif"/>
    <property type="match status" value="1"/>
</dbReference>
<dbReference type="FunFam" id="3.90.190.10:FF:000009">
    <property type="entry name" value="Receptor-type tyrosine-protein phosphatase beta"/>
    <property type="match status" value="1"/>
</dbReference>
<keyword evidence="18" id="KW-1185">Reference proteome</keyword>
<evidence type="ECO:0000256" key="11">
    <source>
        <dbReference type="ARBA" id="ARBA00051722"/>
    </source>
</evidence>
<dbReference type="PANTHER" id="PTHR46957">
    <property type="entry name" value="CYTOKINE RECEPTOR"/>
    <property type="match status" value="1"/>
</dbReference>
<evidence type="ECO:0000256" key="10">
    <source>
        <dbReference type="ARBA" id="ARBA00023180"/>
    </source>
</evidence>
<dbReference type="InterPro" id="IPR003961">
    <property type="entry name" value="FN3_dom"/>
</dbReference>
<dbReference type="EMBL" id="BMAW01080714">
    <property type="protein sequence ID" value="GFU20841.1"/>
    <property type="molecule type" value="Genomic_DNA"/>
</dbReference>
<keyword evidence="3 13" id="KW-0812">Transmembrane</keyword>
<dbReference type="SUPFAM" id="SSF52799">
    <property type="entry name" value="(Phosphotyrosine protein) phosphatases II"/>
    <property type="match status" value="1"/>
</dbReference>